<keyword evidence="5" id="KW-0325">Glycoprotein</keyword>
<dbReference type="GeneID" id="129332174"/>
<evidence type="ECO:0000256" key="4">
    <source>
        <dbReference type="ARBA" id="ARBA00023098"/>
    </source>
</evidence>
<dbReference type="KEGG" id="emc:129332174"/>
<dbReference type="RefSeq" id="XP_054839048.1">
    <property type="nucleotide sequence ID" value="XM_054983073.1"/>
</dbReference>
<dbReference type="AlphaFoldDB" id="A0AA97JIV9"/>
<dbReference type="Proteomes" id="UP001190640">
    <property type="component" value="Chromosome 6"/>
</dbReference>
<evidence type="ECO:0000256" key="2">
    <source>
        <dbReference type="ARBA" id="ARBA00022729"/>
    </source>
</evidence>
<evidence type="ECO:0000313" key="11">
    <source>
        <dbReference type="RefSeq" id="XP_054839048.1"/>
    </source>
</evidence>
<dbReference type="InterPro" id="IPR025483">
    <property type="entry name" value="Lipase_euk"/>
</dbReference>
<evidence type="ECO:0000256" key="6">
    <source>
        <dbReference type="PIRNR" id="PIRNR000862"/>
    </source>
</evidence>
<dbReference type="GO" id="GO:0016788">
    <property type="term" value="F:hydrolase activity, acting on ester bonds"/>
    <property type="evidence" value="ECO:0007669"/>
    <property type="project" value="InterPro"/>
</dbReference>
<dbReference type="PANTHER" id="PTHR11005">
    <property type="entry name" value="LYSOSOMAL ACID LIPASE-RELATED"/>
    <property type="match status" value="1"/>
</dbReference>
<dbReference type="FunFam" id="3.40.50.1820:FF:000012">
    <property type="entry name" value="Lipase"/>
    <property type="match status" value="1"/>
</dbReference>
<dbReference type="Pfam" id="PF00561">
    <property type="entry name" value="Abhydrolase_1"/>
    <property type="match status" value="1"/>
</dbReference>
<reference evidence="11" key="1">
    <citation type="submission" date="2025-08" db="UniProtKB">
        <authorList>
            <consortium name="RefSeq"/>
        </authorList>
    </citation>
    <scope>IDENTIFICATION</scope>
    <source>
        <tissue evidence="11">Blood</tissue>
    </source>
</reference>
<keyword evidence="3 6" id="KW-0442">Lipid degradation</keyword>
<evidence type="ECO:0000313" key="10">
    <source>
        <dbReference type="Proteomes" id="UP001190640"/>
    </source>
</evidence>
<dbReference type="SUPFAM" id="SSF53474">
    <property type="entry name" value="alpha/beta-Hydrolases"/>
    <property type="match status" value="1"/>
</dbReference>
<evidence type="ECO:0000256" key="3">
    <source>
        <dbReference type="ARBA" id="ARBA00022963"/>
    </source>
</evidence>
<gene>
    <name evidence="11" type="primary">LOC129332174</name>
</gene>
<dbReference type="InterPro" id="IPR029058">
    <property type="entry name" value="AB_hydrolase_fold"/>
</dbReference>
<keyword evidence="4" id="KW-0443">Lipid metabolism</keyword>
<evidence type="ECO:0000256" key="5">
    <source>
        <dbReference type="ARBA" id="ARBA00023180"/>
    </source>
</evidence>
<evidence type="ECO:0000256" key="8">
    <source>
        <dbReference type="SAM" id="SignalP"/>
    </source>
</evidence>
<keyword evidence="6" id="KW-0378">Hydrolase</keyword>
<feature type="active site" description="Charge relay system" evidence="7">
    <location>
        <position position="374"/>
    </location>
</feature>
<evidence type="ECO:0000256" key="1">
    <source>
        <dbReference type="ARBA" id="ARBA00010701"/>
    </source>
</evidence>
<feature type="signal peptide" evidence="8">
    <location>
        <begin position="1"/>
        <end position="21"/>
    </location>
</feature>
<proteinExistence type="inferred from homology"/>
<comment type="similarity">
    <text evidence="1 6">Belongs to the AB hydrolase superfamily. Lipase family.</text>
</comment>
<accession>A0AA97JIV9</accession>
<evidence type="ECO:0000256" key="7">
    <source>
        <dbReference type="PIRSR" id="PIRSR000862-1"/>
    </source>
</evidence>
<organism evidence="10 11">
    <name type="scientific">Eublepharis macularius</name>
    <name type="common">Leopard gecko</name>
    <name type="synonym">Cyrtodactylus macularius</name>
    <dbReference type="NCBI Taxonomy" id="481883"/>
    <lineage>
        <taxon>Eukaryota</taxon>
        <taxon>Metazoa</taxon>
        <taxon>Chordata</taxon>
        <taxon>Craniata</taxon>
        <taxon>Vertebrata</taxon>
        <taxon>Euteleostomi</taxon>
        <taxon>Lepidosauria</taxon>
        <taxon>Squamata</taxon>
        <taxon>Bifurcata</taxon>
        <taxon>Gekkota</taxon>
        <taxon>Eublepharidae</taxon>
        <taxon>Eublepharinae</taxon>
        <taxon>Eublepharis</taxon>
    </lineage>
</organism>
<dbReference type="PIRSF" id="PIRSF000862">
    <property type="entry name" value="Steryl_ester_lip"/>
    <property type="match status" value="1"/>
</dbReference>
<dbReference type="Gene3D" id="3.40.50.1820">
    <property type="entry name" value="alpha/beta hydrolase"/>
    <property type="match status" value="1"/>
</dbReference>
<sequence length="399" mass="46060">MDKMWWFVAVGCLIQATSSSGKLTRRKRDGNPELHMNVSQWISYNRYPCKEYEVLTKDGYYLTINRIPFGRKNLMSKDPTPVVFLQHGLFTEARSWVANMPYNSLAYILADAGYDVWLGNNRGTSWSQRHQNLSVDQEEFWDFSFHEMAMFDLPAMINFILQKTGQKQLYYIGHSQGTTIGFIAFSAMPELSQKIKMFFALAPLISIEHAPSPVLRLLRSVSEKFVKNVLIGKEFVFSRKPVRKIVSKLCSGTFMRKFCIHLIFSIGGFNATNINTSRADIYTAYFPDGGSVKTILHWRQVAKSGVFRCFDYGSENQAKYNQNFPPSYNLQDMIVPTSVWSGEKDLIADPKDVAILLPQIKNRIYYHNFSDWNHWDFVLGLNAPQRLYYRIIDLMGKSL</sequence>
<keyword evidence="10" id="KW-1185">Reference proteome</keyword>
<feature type="active site" description="Charge relay system" evidence="7">
    <location>
        <position position="345"/>
    </location>
</feature>
<feature type="domain" description="AB hydrolase-1" evidence="9">
    <location>
        <begin position="81"/>
        <end position="379"/>
    </location>
</feature>
<keyword evidence="2 8" id="KW-0732">Signal</keyword>
<feature type="active site" description="Nucleophile" evidence="7">
    <location>
        <position position="175"/>
    </location>
</feature>
<dbReference type="GO" id="GO:0016042">
    <property type="term" value="P:lipid catabolic process"/>
    <property type="evidence" value="ECO:0007669"/>
    <property type="project" value="UniProtKB-KW"/>
</dbReference>
<name>A0AA97JIV9_EUBMA</name>
<dbReference type="InterPro" id="IPR000073">
    <property type="entry name" value="AB_hydrolase_1"/>
</dbReference>
<evidence type="ECO:0000259" key="9">
    <source>
        <dbReference type="Pfam" id="PF00561"/>
    </source>
</evidence>
<protein>
    <recommendedName>
        <fullName evidence="6">Lipase</fullName>
    </recommendedName>
</protein>
<feature type="chain" id="PRO_5041701732" description="Lipase" evidence="8">
    <location>
        <begin position="22"/>
        <end position="399"/>
    </location>
</feature>